<accession>A0ACB5RC03</accession>
<reference evidence="1" key="1">
    <citation type="journal article" date="2025" name="Int. J. Syst. Evol. Microbiol.">
        <title>Inconstantimicrobium mannanitabidum sp. nov., a novel member of the family Clostridiaceae isolated from anoxic soil under the treatment of reductive soil disinfestation.</title>
        <authorList>
            <person name="Ueki A."/>
            <person name="Tonouchi A."/>
            <person name="Honma S."/>
            <person name="Kaku N."/>
            <person name="Ueki K."/>
        </authorList>
    </citation>
    <scope>NUCLEOTIDE SEQUENCE</scope>
    <source>
        <strain evidence="1">TW13</strain>
    </source>
</reference>
<keyword evidence="2" id="KW-1185">Reference proteome</keyword>
<evidence type="ECO:0000313" key="2">
    <source>
        <dbReference type="Proteomes" id="UP001058074"/>
    </source>
</evidence>
<name>A0ACB5RC03_9CLOT</name>
<sequence>MKDILRKIIFMFLWISIILFIGTAILEKTQARSINGTRQIEIKVENQQVVVPKASPVAEANYKFSRFYRVIKVVLMFLIPISFIYFGIPKIILKSQKSLKEILVLFAVYSVYEFIMYLPVGIIAGFYRGKLFKSLNLNFSSWIFSNLEDFLLNFIINAISFMVIYFVYKKFKHYYVILFLLMIPVSLFGAYVQPIVIDPLFNDFKPLQNAELKTKIDAICEKAGLKNVQILQVDKSKETNYLNAYMTGVGNSRRVVLWDTTLNSLSEDEILAVVAHEVGHYKLNHVPIGIVLQVFESLIILILVDSIGKKIYKKKVNGTNYKENAFIPIMLLIYLTIGFITTPVDNLVSRKMEMDADRFAIECTHNNLVNGKLQAKLMETNLQVPKVDILTKLWEYDHPTTEERIEMANSYKPWENNSYRFVK</sequence>
<evidence type="ECO:0000313" key="1">
    <source>
        <dbReference type="EMBL" id="GKX66787.1"/>
    </source>
</evidence>
<dbReference type="Proteomes" id="UP001058074">
    <property type="component" value="Unassembled WGS sequence"/>
</dbReference>
<proteinExistence type="predicted"/>
<protein>
    <submittedName>
        <fullName evidence="1">Peptidase M48</fullName>
    </submittedName>
</protein>
<gene>
    <name evidence="1" type="ORF">rsdtw13_20450</name>
</gene>
<organism evidence="1 2">
    <name type="scientific">Inconstantimicrobium mannanitabidum</name>
    <dbReference type="NCBI Taxonomy" id="1604901"/>
    <lineage>
        <taxon>Bacteria</taxon>
        <taxon>Bacillati</taxon>
        <taxon>Bacillota</taxon>
        <taxon>Clostridia</taxon>
        <taxon>Eubacteriales</taxon>
        <taxon>Clostridiaceae</taxon>
        <taxon>Inconstantimicrobium</taxon>
    </lineage>
</organism>
<comment type="caution">
    <text evidence="1">The sequence shown here is derived from an EMBL/GenBank/DDBJ whole genome shotgun (WGS) entry which is preliminary data.</text>
</comment>
<dbReference type="EMBL" id="BROD01000001">
    <property type="protein sequence ID" value="GKX66787.1"/>
    <property type="molecule type" value="Genomic_DNA"/>
</dbReference>